<protein>
    <submittedName>
        <fullName evidence="3">Uncharacterized protein</fullName>
    </submittedName>
</protein>
<dbReference type="OrthoDB" id="10021538at2"/>
<feature type="region of interest" description="Disordered" evidence="1">
    <location>
        <begin position="77"/>
        <end position="217"/>
    </location>
</feature>
<dbReference type="Proteomes" id="UP000317835">
    <property type="component" value="Chromosome"/>
</dbReference>
<feature type="region of interest" description="Disordered" evidence="1">
    <location>
        <begin position="356"/>
        <end position="414"/>
    </location>
</feature>
<reference evidence="3 4" key="1">
    <citation type="submission" date="2019-02" db="EMBL/GenBank/DDBJ databases">
        <title>Deep-cultivation of Planctomycetes and their phenomic and genomic characterization uncovers novel biology.</title>
        <authorList>
            <person name="Wiegand S."/>
            <person name="Jogler M."/>
            <person name="Boedeker C."/>
            <person name="Pinto D."/>
            <person name="Vollmers J."/>
            <person name="Rivas-Marin E."/>
            <person name="Kohn T."/>
            <person name="Peeters S.H."/>
            <person name="Heuer A."/>
            <person name="Rast P."/>
            <person name="Oberbeckmann S."/>
            <person name="Bunk B."/>
            <person name="Jeske O."/>
            <person name="Meyerdierks A."/>
            <person name="Storesund J.E."/>
            <person name="Kallscheuer N."/>
            <person name="Luecker S."/>
            <person name="Lage O.M."/>
            <person name="Pohl T."/>
            <person name="Merkel B.J."/>
            <person name="Hornburger P."/>
            <person name="Mueller R.-W."/>
            <person name="Bruemmer F."/>
            <person name="Labrenz M."/>
            <person name="Spormann A.M."/>
            <person name="Op den Camp H."/>
            <person name="Overmann J."/>
            <person name="Amann R."/>
            <person name="Jetten M.S.M."/>
            <person name="Mascher T."/>
            <person name="Medema M.H."/>
            <person name="Devos D.P."/>
            <person name="Kaster A.-K."/>
            <person name="Ovreas L."/>
            <person name="Rohde M."/>
            <person name="Galperin M.Y."/>
            <person name="Jogler C."/>
        </authorList>
    </citation>
    <scope>NUCLEOTIDE SEQUENCE [LARGE SCALE GENOMIC DNA]</scope>
    <source>
        <strain evidence="3 4">ElP</strain>
    </source>
</reference>
<keyword evidence="2" id="KW-0732">Signal</keyword>
<evidence type="ECO:0000256" key="2">
    <source>
        <dbReference type="SAM" id="SignalP"/>
    </source>
</evidence>
<sequence precursor="true">MHRRRLFALVASGLVLAASGCAGPARRAGMVGASAGGRGMPGLIRPADPIARLSPAPVTVGPSPSLAMRDPGSYTIAARPAGRPGPDIRPSAVGLTVGGGQLADRGVPTAEPPRSPFAPRAVVADRPGSGPGRITDPDPIAGPAAGTPPALAGGVGGSVPRVDSGADPEPIAGLGPAPPGPGESLADGPPSAPSRGPASAPESDLPIGPPPMLAAGIDLETYAAPPVATDPDARLASGRRPIAVLRDVLTGNRQDPAPEEAEPEPEVTIEVPPDPASSPAVEDDPTGVPALDPPPGPEEPARDDVLPAVARPDRAIAEGPASYADPHLAVDLPSPFERDRPGPRLLSRVRQLGKRLIPGRDDPDDRRAGVIGRGHWSLPRLGLLPRPEEAPDAGARGALGRALAEGGRPGADGG</sequence>
<feature type="compositionally biased region" description="Low complexity" evidence="1">
    <location>
        <begin position="137"/>
        <end position="152"/>
    </location>
</feature>
<feature type="region of interest" description="Disordered" evidence="1">
    <location>
        <begin position="246"/>
        <end position="343"/>
    </location>
</feature>
<proteinExistence type="predicted"/>
<gene>
    <name evidence="3" type="ORF">ElP_36610</name>
</gene>
<dbReference type="EMBL" id="CP036426">
    <property type="protein sequence ID" value="QDV35755.1"/>
    <property type="molecule type" value="Genomic_DNA"/>
</dbReference>
<evidence type="ECO:0000256" key="1">
    <source>
        <dbReference type="SAM" id="MobiDB-lite"/>
    </source>
</evidence>
<dbReference type="KEGG" id="tpla:ElP_36610"/>
<evidence type="ECO:0000313" key="3">
    <source>
        <dbReference type="EMBL" id="QDV35755.1"/>
    </source>
</evidence>
<evidence type="ECO:0000313" key="4">
    <source>
        <dbReference type="Proteomes" id="UP000317835"/>
    </source>
</evidence>
<keyword evidence="4" id="KW-1185">Reference proteome</keyword>
<name>A0A518H4I9_9BACT</name>
<dbReference type="RefSeq" id="WP_145271539.1">
    <property type="nucleotide sequence ID" value="NZ_CP036426.1"/>
</dbReference>
<dbReference type="PROSITE" id="PS51257">
    <property type="entry name" value="PROKAR_LIPOPROTEIN"/>
    <property type="match status" value="1"/>
</dbReference>
<feature type="compositionally biased region" description="Basic and acidic residues" evidence="1">
    <location>
        <begin position="358"/>
        <end position="368"/>
    </location>
</feature>
<feature type="signal peptide" evidence="2">
    <location>
        <begin position="1"/>
        <end position="17"/>
    </location>
</feature>
<feature type="compositionally biased region" description="Acidic residues" evidence="1">
    <location>
        <begin position="257"/>
        <end position="267"/>
    </location>
</feature>
<feature type="compositionally biased region" description="Basic and acidic residues" evidence="1">
    <location>
        <begin position="299"/>
        <end position="316"/>
    </location>
</feature>
<accession>A0A518H4I9</accession>
<feature type="compositionally biased region" description="Low complexity" evidence="1">
    <location>
        <begin position="393"/>
        <end position="406"/>
    </location>
</feature>
<feature type="chain" id="PRO_5022230692" evidence="2">
    <location>
        <begin position="18"/>
        <end position="414"/>
    </location>
</feature>
<organism evidence="3 4">
    <name type="scientific">Tautonia plasticadhaerens</name>
    <dbReference type="NCBI Taxonomy" id="2527974"/>
    <lineage>
        <taxon>Bacteria</taxon>
        <taxon>Pseudomonadati</taxon>
        <taxon>Planctomycetota</taxon>
        <taxon>Planctomycetia</taxon>
        <taxon>Isosphaerales</taxon>
        <taxon>Isosphaeraceae</taxon>
        <taxon>Tautonia</taxon>
    </lineage>
</organism>
<dbReference type="AlphaFoldDB" id="A0A518H4I9"/>